<dbReference type="Gene3D" id="3.40.50.2000">
    <property type="entry name" value="Glycogen Phosphorylase B"/>
    <property type="match status" value="2"/>
</dbReference>
<dbReference type="CDD" id="cd03801">
    <property type="entry name" value="GT4_PimA-like"/>
    <property type="match status" value="1"/>
</dbReference>
<organism evidence="2 3">
    <name type="scientific">Thermoleptolyngbya sichuanensis A183</name>
    <dbReference type="NCBI Taxonomy" id="2737172"/>
    <lineage>
        <taxon>Bacteria</taxon>
        <taxon>Bacillati</taxon>
        <taxon>Cyanobacteriota</taxon>
        <taxon>Cyanophyceae</taxon>
        <taxon>Oculatellales</taxon>
        <taxon>Oculatellaceae</taxon>
        <taxon>Thermoleptolyngbya</taxon>
        <taxon>Thermoleptolyngbya sichuanensis</taxon>
    </lineage>
</organism>
<dbReference type="Pfam" id="PF13692">
    <property type="entry name" value="Glyco_trans_1_4"/>
    <property type="match status" value="1"/>
</dbReference>
<keyword evidence="3" id="KW-1185">Reference proteome</keyword>
<protein>
    <submittedName>
        <fullName evidence="2">Glycosyltransferase family 4 protein</fullName>
    </submittedName>
</protein>
<name>A0A6M8BCU9_9CYAN</name>
<dbReference type="KEGG" id="theu:HPC62_03880"/>
<evidence type="ECO:0000313" key="2">
    <source>
        <dbReference type="EMBL" id="QKD81431.1"/>
    </source>
</evidence>
<evidence type="ECO:0000313" key="3">
    <source>
        <dbReference type="Proteomes" id="UP000505210"/>
    </source>
</evidence>
<dbReference type="RefSeq" id="WP_172353828.1">
    <property type="nucleotide sequence ID" value="NZ_CP053661.1"/>
</dbReference>
<accession>A0A6M8BCU9</accession>
<feature type="domain" description="Glycosyltransferase subfamily 4-like N-terminal" evidence="1">
    <location>
        <begin position="17"/>
        <end position="189"/>
    </location>
</feature>
<dbReference type="SUPFAM" id="SSF53756">
    <property type="entry name" value="UDP-Glycosyltransferase/glycogen phosphorylase"/>
    <property type="match status" value="1"/>
</dbReference>
<dbReference type="PANTHER" id="PTHR45947">
    <property type="entry name" value="SULFOQUINOVOSYL TRANSFERASE SQD2"/>
    <property type="match status" value="1"/>
</dbReference>
<dbReference type="InterPro" id="IPR028098">
    <property type="entry name" value="Glyco_trans_4-like_N"/>
</dbReference>
<sequence>MHIAWLGKKSPFCGNVTYGREVTNALLERGHQVSFLHFAQEEFPPESQAEPPEEIQEELQEVSIPCLYKSQIYTIPSPKSSKVLTQALQRLKPDLVHASLTLSPLDFVLPEICEELNLPLVSTFHPPFDRKRRNLTSGTQHLMYQLYAPFLAHYHRVIIFSEIQRELLVRLGVPDNRLAVIPNGVDVEKYSPGPSNIKAELDARRLFVYQGRIATEKNVEALLKAWKQSEMPPGSKLAIVGNGPLAPTLRPFYGEDLGIVWLGFVANEQRRIEILRGADVFILPSLVEGLSLSLLEAMACGVACMATDAGADGEVLEAGAGIVLSTQRVLSQLQTLLPLFGDHPEMTLLLGQKARQRVLDRYTLSRNISRLEDLYRQVLAQHRTQLISSPPSIQRNWYSH</sequence>
<evidence type="ECO:0000259" key="1">
    <source>
        <dbReference type="Pfam" id="PF13439"/>
    </source>
</evidence>
<dbReference type="EMBL" id="CP053661">
    <property type="protein sequence ID" value="QKD81431.1"/>
    <property type="molecule type" value="Genomic_DNA"/>
</dbReference>
<dbReference type="Pfam" id="PF13439">
    <property type="entry name" value="Glyco_transf_4"/>
    <property type="match status" value="1"/>
</dbReference>
<dbReference type="AlphaFoldDB" id="A0A6M8BCU9"/>
<proteinExistence type="predicted"/>
<dbReference type="Proteomes" id="UP000505210">
    <property type="component" value="Chromosome"/>
</dbReference>
<gene>
    <name evidence="2" type="ORF">HPC62_03880</name>
</gene>
<keyword evidence="2" id="KW-0808">Transferase</keyword>
<dbReference type="PANTHER" id="PTHR45947:SF11">
    <property type="entry name" value="SLR1508 PROTEIN"/>
    <property type="match status" value="1"/>
</dbReference>
<dbReference type="InterPro" id="IPR050194">
    <property type="entry name" value="Glycosyltransferase_grp1"/>
</dbReference>
<dbReference type="GO" id="GO:0016757">
    <property type="term" value="F:glycosyltransferase activity"/>
    <property type="evidence" value="ECO:0007669"/>
    <property type="project" value="TreeGrafter"/>
</dbReference>
<reference evidence="2 3" key="1">
    <citation type="submission" date="2020-05" db="EMBL/GenBank/DDBJ databases">
        <title>Complete genome sequence of of a novel Thermoleptolyngbya strain isolated from hot springs of Ganzi, Sichuan China.</title>
        <authorList>
            <person name="Tang J."/>
            <person name="Daroch M."/>
            <person name="Li L."/>
            <person name="Waleron K."/>
            <person name="Waleron M."/>
            <person name="Waleron M."/>
        </authorList>
    </citation>
    <scope>NUCLEOTIDE SEQUENCE [LARGE SCALE GENOMIC DNA]</scope>
    <source>
        <strain evidence="2 3">PKUAC-SCTA183</strain>
    </source>
</reference>